<accession>A0ABR2PLB8</accession>
<evidence type="ECO:0000256" key="1">
    <source>
        <dbReference type="SAM" id="MobiDB-lite"/>
    </source>
</evidence>
<gene>
    <name evidence="2" type="ORF">V6N11_063657</name>
</gene>
<dbReference type="Proteomes" id="UP001396334">
    <property type="component" value="Unassembled WGS sequence"/>
</dbReference>
<comment type="caution">
    <text evidence="2">The sequence shown here is derived from an EMBL/GenBank/DDBJ whole genome shotgun (WGS) entry which is preliminary data.</text>
</comment>
<organism evidence="2 3">
    <name type="scientific">Hibiscus sabdariffa</name>
    <name type="common">roselle</name>
    <dbReference type="NCBI Taxonomy" id="183260"/>
    <lineage>
        <taxon>Eukaryota</taxon>
        <taxon>Viridiplantae</taxon>
        <taxon>Streptophyta</taxon>
        <taxon>Embryophyta</taxon>
        <taxon>Tracheophyta</taxon>
        <taxon>Spermatophyta</taxon>
        <taxon>Magnoliopsida</taxon>
        <taxon>eudicotyledons</taxon>
        <taxon>Gunneridae</taxon>
        <taxon>Pentapetalae</taxon>
        <taxon>rosids</taxon>
        <taxon>malvids</taxon>
        <taxon>Malvales</taxon>
        <taxon>Malvaceae</taxon>
        <taxon>Malvoideae</taxon>
        <taxon>Hibiscus</taxon>
    </lineage>
</organism>
<feature type="compositionally biased region" description="Basic and acidic residues" evidence="1">
    <location>
        <begin position="32"/>
        <end position="45"/>
    </location>
</feature>
<protein>
    <submittedName>
        <fullName evidence="2">Uncharacterized protein</fullName>
    </submittedName>
</protein>
<dbReference type="EMBL" id="JBBPBN010000056">
    <property type="protein sequence ID" value="KAK8989219.1"/>
    <property type="molecule type" value="Genomic_DNA"/>
</dbReference>
<name>A0ABR2PLB8_9ROSI</name>
<sequence length="177" mass="18652">MSSSTPLPALQAEMTSRVRNCRDQCSGDDPAEGVKEVSTEKRDPSELYGPWMQVVIRRRRPGNTSLKQIQGVGAGPSRTTCGSRFEVLEEEGGGVSDVGGDALVQNADAGGMVGELRSERLEGYEGVRSEAAQLSPKRHLVENRVAGGVQIRESVIQSKAELAVASADRVVGGGSAA</sequence>
<feature type="region of interest" description="Disordered" evidence="1">
    <location>
        <begin position="1"/>
        <end position="45"/>
    </location>
</feature>
<evidence type="ECO:0000313" key="3">
    <source>
        <dbReference type="Proteomes" id="UP001396334"/>
    </source>
</evidence>
<keyword evidence="3" id="KW-1185">Reference proteome</keyword>
<evidence type="ECO:0000313" key="2">
    <source>
        <dbReference type="EMBL" id="KAK8989219.1"/>
    </source>
</evidence>
<proteinExistence type="predicted"/>
<reference evidence="2 3" key="1">
    <citation type="journal article" date="2024" name="G3 (Bethesda)">
        <title>Genome assembly of Hibiscus sabdariffa L. provides insights into metabolisms of medicinal natural products.</title>
        <authorList>
            <person name="Kim T."/>
        </authorList>
    </citation>
    <scope>NUCLEOTIDE SEQUENCE [LARGE SCALE GENOMIC DNA]</scope>
    <source>
        <strain evidence="2">TK-2024</strain>
        <tissue evidence="2">Old leaves</tissue>
    </source>
</reference>